<feature type="transmembrane region" description="Helical" evidence="7">
    <location>
        <begin position="244"/>
        <end position="266"/>
    </location>
</feature>
<evidence type="ECO:0000256" key="7">
    <source>
        <dbReference type="SAM" id="Phobius"/>
    </source>
</evidence>
<dbReference type="SMART" id="SM00062">
    <property type="entry name" value="PBPb"/>
    <property type="match status" value="1"/>
</dbReference>
<keyword evidence="3 7" id="KW-0812">Transmembrane</keyword>
<keyword evidence="2" id="KW-0813">Transport</keyword>
<keyword evidence="10" id="KW-1185">Reference proteome</keyword>
<dbReference type="Pfam" id="PF00497">
    <property type="entry name" value="SBP_bac_3"/>
    <property type="match status" value="1"/>
</dbReference>
<feature type="transmembrane region" description="Helical" evidence="7">
    <location>
        <begin position="370"/>
        <end position="392"/>
    </location>
</feature>
<sequence>MQLGCPFSPFTKHGRPLNQNPRLAPVAPSILDERTSRQTKLSHKPRKGHGIALALVLGGVCGILFGEGCEILKPIGDAYIGLLQMTVLPYLVLSLISKTARLDAVRASKLAVAAIGVLLGFWLIAMVLIVLVSAMLPPVEGASFYSPEQDAAQQSFDFNTTFIPTNVFRAISNEYVPAIVVFCLFLGIALMRVPGKEKLVDLMEILNAGIGRINSFLVRLAPLGLFALSAAASGTIRLDEFSRLQAYLILFTLACVIAAFAALPLLLSGISDIPYRKVLRAAEEPMLTAIAVGKLFVVLPQIAEKCEQLLAEQMKTSEMDASEDGSTASVMVPLAYPFPHIGKILSCIFVSFAAWYVGRDLSLGQTAMMAAAGTVSGFASPLVTIPALLQMFELPQDLMALFILPGFITTRLADVVGVMHLMTLTIIVTLIVSRRIHVRWGRLGASALAIMLCLGMAGFASRLYLKTTAVEYDLDKRLLALEISSDFEDFTVYRMGDTIPSRPGGHQSTLERIRSEKVLRVGYHPEHMPYSFFNSDGELVGMDIELVYQLAEWLKVRLEFVPCNRQSVIERLEAGDVDLVVGGLMMTPERLLRVGFTKPYQSVTLSIVLPDHQSHGFQDWNAPHREKTLRLGAIHVNIAEEARLRLDHVQTTVLDSIASYFRGEHPDLDGLILGVDEAIAWNVLYPDHAVVVPKPVIRRPVGMAVRSSDTEWLRLLDRWLDFETHDGAVERLNTYWVKGGGTETRPPRWCVMRDLLGWIE</sequence>
<dbReference type="AlphaFoldDB" id="A0A5C6DHU7"/>
<keyword evidence="5 7" id="KW-1133">Transmembrane helix</keyword>
<evidence type="ECO:0000256" key="2">
    <source>
        <dbReference type="ARBA" id="ARBA00022448"/>
    </source>
</evidence>
<evidence type="ECO:0000256" key="3">
    <source>
        <dbReference type="ARBA" id="ARBA00022692"/>
    </source>
</evidence>
<feature type="transmembrane region" description="Helical" evidence="7">
    <location>
        <begin position="216"/>
        <end position="238"/>
    </location>
</feature>
<dbReference type="Pfam" id="PF00375">
    <property type="entry name" value="SDF"/>
    <property type="match status" value="1"/>
</dbReference>
<dbReference type="GO" id="GO:0016020">
    <property type="term" value="C:membrane"/>
    <property type="evidence" value="ECO:0007669"/>
    <property type="project" value="UniProtKB-SubCell"/>
</dbReference>
<feature type="transmembrane region" description="Helical" evidence="7">
    <location>
        <begin position="78"/>
        <end position="98"/>
    </location>
</feature>
<name>A0A5C6DHU7_9BACT</name>
<feature type="domain" description="Solute-binding protein family 3/N-terminal" evidence="8">
    <location>
        <begin position="518"/>
        <end position="740"/>
    </location>
</feature>
<gene>
    <name evidence="9" type="primary">dctA</name>
    <name evidence="9" type="ORF">Poly41_38850</name>
</gene>
<feature type="transmembrane region" description="Helical" evidence="7">
    <location>
        <begin position="412"/>
        <end position="432"/>
    </location>
</feature>
<dbReference type="PANTHER" id="PTHR35936:SF19">
    <property type="entry name" value="AMINO-ACID-BINDING PROTEIN YXEM-RELATED"/>
    <property type="match status" value="1"/>
</dbReference>
<feature type="transmembrane region" description="Helical" evidence="7">
    <location>
        <begin position="48"/>
        <end position="66"/>
    </location>
</feature>
<feature type="transmembrane region" description="Helical" evidence="7">
    <location>
        <begin position="110"/>
        <end position="136"/>
    </location>
</feature>
<dbReference type="Gene3D" id="3.40.190.10">
    <property type="entry name" value="Periplasmic binding protein-like II"/>
    <property type="match status" value="2"/>
</dbReference>
<dbReference type="Gene3D" id="1.10.3860.10">
    <property type="entry name" value="Sodium:dicarboxylate symporter"/>
    <property type="match status" value="1"/>
</dbReference>
<dbReference type="InterPro" id="IPR036458">
    <property type="entry name" value="Na:dicarbo_symporter_sf"/>
</dbReference>
<feature type="transmembrane region" description="Helical" evidence="7">
    <location>
        <begin position="444"/>
        <end position="465"/>
    </location>
</feature>
<evidence type="ECO:0000313" key="10">
    <source>
        <dbReference type="Proteomes" id="UP000319143"/>
    </source>
</evidence>
<feature type="transmembrane region" description="Helical" evidence="7">
    <location>
        <begin position="175"/>
        <end position="195"/>
    </location>
</feature>
<protein>
    <submittedName>
        <fullName evidence="9">C4-dicarboxylate transport protein</fullName>
    </submittedName>
</protein>
<proteinExistence type="predicted"/>
<dbReference type="SUPFAM" id="SSF53850">
    <property type="entry name" value="Periplasmic binding protein-like II"/>
    <property type="match status" value="1"/>
</dbReference>
<dbReference type="InterPro" id="IPR001638">
    <property type="entry name" value="Solute-binding_3/MltF_N"/>
</dbReference>
<keyword evidence="6 7" id="KW-0472">Membrane</keyword>
<comment type="caution">
    <text evidence="9">The sequence shown here is derived from an EMBL/GenBank/DDBJ whole genome shotgun (WGS) entry which is preliminary data.</text>
</comment>
<dbReference type="EMBL" id="SJPV01000006">
    <property type="protein sequence ID" value="TWU36132.1"/>
    <property type="molecule type" value="Genomic_DNA"/>
</dbReference>
<dbReference type="SUPFAM" id="SSF118215">
    <property type="entry name" value="Proton glutamate symport protein"/>
    <property type="match status" value="1"/>
</dbReference>
<evidence type="ECO:0000256" key="6">
    <source>
        <dbReference type="ARBA" id="ARBA00023136"/>
    </source>
</evidence>
<evidence type="ECO:0000259" key="8">
    <source>
        <dbReference type="SMART" id="SM00062"/>
    </source>
</evidence>
<dbReference type="PANTHER" id="PTHR35936">
    <property type="entry name" value="MEMBRANE-BOUND LYTIC MUREIN TRANSGLYCOSYLASE F"/>
    <property type="match status" value="1"/>
</dbReference>
<evidence type="ECO:0000256" key="5">
    <source>
        <dbReference type="ARBA" id="ARBA00022989"/>
    </source>
</evidence>
<accession>A0A5C6DHU7</accession>
<keyword evidence="4" id="KW-0732">Signal</keyword>
<reference evidence="9 10" key="1">
    <citation type="submission" date="2019-02" db="EMBL/GenBank/DDBJ databases">
        <title>Deep-cultivation of Planctomycetes and their phenomic and genomic characterization uncovers novel biology.</title>
        <authorList>
            <person name="Wiegand S."/>
            <person name="Jogler M."/>
            <person name="Boedeker C."/>
            <person name="Pinto D."/>
            <person name="Vollmers J."/>
            <person name="Rivas-Marin E."/>
            <person name="Kohn T."/>
            <person name="Peeters S.H."/>
            <person name="Heuer A."/>
            <person name="Rast P."/>
            <person name="Oberbeckmann S."/>
            <person name="Bunk B."/>
            <person name="Jeske O."/>
            <person name="Meyerdierks A."/>
            <person name="Storesund J.E."/>
            <person name="Kallscheuer N."/>
            <person name="Luecker S."/>
            <person name="Lage O.M."/>
            <person name="Pohl T."/>
            <person name="Merkel B.J."/>
            <person name="Hornburger P."/>
            <person name="Mueller R.-W."/>
            <person name="Bruemmer F."/>
            <person name="Labrenz M."/>
            <person name="Spormann A.M."/>
            <person name="Op Den Camp H."/>
            <person name="Overmann J."/>
            <person name="Amann R."/>
            <person name="Jetten M.S.M."/>
            <person name="Mascher T."/>
            <person name="Medema M.H."/>
            <person name="Devos D.P."/>
            <person name="Kaster A.-K."/>
            <person name="Ovreas L."/>
            <person name="Rohde M."/>
            <person name="Galperin M.Y."/>
            <person name="Jogler C."/>
        </authorList>
    </citation>
    <scope>NUCLEOTIDE SEQUENCE [LARGE SCALE GENOMIC DNA]</scope>
    <source>
        <strain evidence="9 10">Poly41</strain>
    </source>
</reference>
<evidence type="ECO:0000256" key="4">
    <source>
        <dbReference type="ARBA" id="ARBA00022729"/>
    </source>
</evidence>
<organism evidence="9 10">
    <name type="scientific">Novipirellula artificiosorum</name>
    <dbReference type="NCBI Taxonomy" id="2528016"/>
    <lineage>
        <taxon>Bacteria</taxon>
        <taxon>Pseudomonadati</taxon>
        <taxon>Planctomycetota</taxon>
        <taxon>Planctomycetia</taxon>
        <taxon>Pirellulales</taxon>
        <taxon>Pirellulaceae</taxon>
        <taxon>Novipirellula</taxon>
    </lineage>
</organism>
<evidence type="ECO:0000256" key="1">
    <source>
        <dbReference type="ARBA" id="ARBA00004141"/>
    </source>
</evidence>
<dbReference type="InterPro" id="IPR001991">
    <property type="entry name" value="Na-dicarboxylate_symporter"/>
</dbReference>
<comment type="subcellular location">
    <subcellularLocation>
        <location evidence="1">Membrane</location>
        <topology evidence="1">Multi-pass membrane protein</topology>
    </subcellularLocation>
</comment>
<dbReference type="GO" id="GO:0015293">
    <property type="term" value="F:symporter activity"/>
    <property type="evidence" value="ECO:0007669"/>
    <property type="project" value="InterPro"/>
</dbReference>
<dbReference type="Proteomes" id="UP000319143">
    <property type="component" value="Unassembled WGS sequence"/>
</dbReference>
<evidence type="ECO:0000313" key="9">
    <source>
        <dbReference type="EMBL" id="TWU36132.1"/>
    </source>
</evidence>